<evidence type="ECO:0000313" key="4">
    <source>
        <dbReference type="Proteomes" id="UP000308768"/>
    </source>
</evidence>
<gene>
    <name evidence="3" type="ORF">B0A49_13333</name>
</gene>
<dbReference type="AlphaFoldDB" id="A0A4U0V3E7"/>
<dbReference type="STRING" id="331657.A0A4U0V3E7"/>
<name>A0A4U0V3E7_9PEZI</name>
<evidence type="ECO:0000259" key="1">
    <source>
        <dbReference type="Pfam" id="PF05089"/>
    </source>
</evidence>
<dbReference type="PANTHER" id="PTHR12872:SF1">
    <property type="entry name" value="ALPHA-N-ACETYLGLUCOSAMINIDASE"/>
    <property type="match status" value="1"/>
</dbReference>
<evidence type="ECO:0008006" key="5">
    <source>
        <dbReference type="Google" id="ProtNLM"/>
    </source>
</evidence>
<dbReference type="OrthoDB" id="64736at2759"/>
<dbReference type="PANTHER" id="PTHR12872">
    <property type="entry name" value="ALPHA-N-ACETYLGLUCOSAMINIDASE"/>
    <property type="match status" value="1"/>
</dbReference>
<feature type="non-terminal residue" evidence="3">
    <location>
        <position position="1"/>
    </location>
</feature>
<dbReference type="Proteomes" id="UP000308768">
    <property type="component" value="Unassembled WGS sequence"/>
</dbReference>
<evidence type="ECO:0000259" key="2">
    <source>
        <dbReference type="Pfam" id="PF12972"/>
    </source>
</evidence>
<comment type="caution">
    <text evidence="3">The sequence shown here is derived from an EMBL/GenBank/DDBJ whole genome shotgun (WGS) entry which is preliminary data.</text>
</comment>
<dbReference type="InterPro" id="IPR007781">
    <property type="entry name" value="NAGLU"/>
</dbReference>
<evidence type="ECO:0000313" key="3">
    <source>
        <dbReference type="EMBL" id="TKA42286.1"/>
    </source>
</evidence>
<dbReference type="Pfam" id="PF05089">
    <property type="entry name" value="NAGLU"/>
    <property type="match status" value="1"/>
</dbReference>
<feature type="domain" description="Alpha-N-acetylglucosaminidase C-terminal" evidence="2">
    <location>
        <begin position="207"/>
        <end position="478"/>
    </location>
</feature>
<proteinExistence type="predicted"/>
<feature type="domain" description="Alpha-N-acetylglucosaminidase tim-barrel" evidence="1">
    <location>
        <begin position="1"/>
        <end position="198"/>
    </location>
</feature>
<organism evidence="3 4">
    <name type="scientific">Cryomyces minteri</name>
    <dbReference type="NCBI Taxonomy" id="331657"/>
    <lineage>
        <taxon>Eukaryota</taxon>
        <taxon>Fungi</taxon>
        <taxon>Dikarya</taxon>
        <taxon>Ascomycota</taxon>
        <taxon>Pezizomycotina</taxon>
        <taxon>Dothideomycetes</taxon>
        <taxon>Dothideomycetes incertae sedis</taxon>
        <taxon>Cryomyces</taxon>
    </lineage>
</organism>
<dbReference type="Gene3D" id="3.20.20.80">
    <property type="entry name" value="Glycosidases"/>
    <property type="match status" value="1"/>
</dbReference>
<dbReference type="InterPro" id="IPR024732">
    <property type="entry name" value="NAGLU_C"/>
</dbReference>
<reference evidence="3 4" key="1">
    <citation type="submission" date="2017-03" db="EMBL/GenBank/DDBJ databases">
        <title>Genomes of endolithic fungi from Antarctica.</title>
        <authorList>
            <person name="Coleine C."/>
            <person name="Masonjones S."/>
            <person name="Stajich J.E."/>
        </authorList>
    </citation>
    <scope>NUCLEOTIDE SEQUENCE [LARGE SCALE GENOMIC DNA]</scope>
    <source>
        <strain evidence="3 4">CCFEE 5187</strain>
    </source>
</reference>
<keyword evidence="4" id="KW-1185">Reference proteome</keyword>
<accession>A0A4U0V3E7</accession>
<dbReference type="InterPro" id="IPR024733">
    <property type="entry name" value="NAGLU_tim-barrel"/>
</dbReference>
<protein>
    <recommendedName>
        <fullName evidence="5">Alpha-N-acetylglucosaminidase C-terminal domain-containing protein</fullName>
    </recommendedName>
</protein>
<dbReference type="Gene3D" id="1.20.120.670">
    <property type="entry name" value="N-acetyl-b-d-glucoasminidase"/>
    <property type="match status" value="1"/>
</dbReference>
<dbReference type="Pfam" id="PF12972">
    <property type="entry name" value="NAGLU_C"/>
    <property type="match status" value="1"/>
</dbReference>
<sequence length="502" mass="56259">WSRFPSNYTNVTFLEPFDNTFAEIQQSFITKQAAAYGNASHIYTLDQYNENDPYSGDLVYLRNVTYNTWKSLKAADPAAVWLMQGWLFFSNSHFWTNDRVEAYLSGVENDSDMLILDLFSEAQPQWQRTNSYYGKPWIWCQLHDYGANMGLYGQVENVTINPIEALANSSSLVGFGLTMEGQEGNEIMYDLLLDQAWSGSPIDTEVYFHDWVTNRYAGAKSVPVGLYSAWDLMRSTVYNNTNLTSNAVPKSIFELSPNTTGLLNRTGHHPTTLGYSPSVVAQAWNLMYDASLGEPSLMDNPAFQYDMIDVTRQVMSNAFTPLYTDFVTRYMASNATDSSLSALSAAGQKLLTLLVDLDAVLSTNTHFALSTWLASARAWANTNTTANSTDQARTADLYEYSARNQITLWGPTGQINDYASKAWGGLIASYYVPRWTLFVDHLTATRPSSYNATALAAQLRSFEQAWQTQTWGERPTEKYATTGELASVLARVRGKWPSVFGI</sequence>
<dbReference type="EMBL" id="NAJN01003218">
    <property type="protein sequence ID" value="TKA42286.1"/>
    <property type="molecule type" value="Genomic_DNA"/>
</dbReference>